<dbReference type="EMBL" id="FXTJ01000003">
    <property type="protein sequence ID" value="SMO73639.1"/>
    <property type="molecule type" value="Genomic_DNA"/>
</dbReference>
<organism evidence="1 2">
    <name type="scientific">Geodermatophilus aquaeductus</name>
    <dbReference type="NCBI Taxonomy" id="1564161"/>
    <lineage>
        <taxon>Bacteria</taxon>
        <taxon>Bacillati</taxon>
        <taxon>Actinomycetota</taxon>
        <taxon>Actinomycetes</taxon>
        <taxon>Geodermatophilales</taxon>
        <taxon>Geodermatophilaceae</taxon>
        <taxon>Geodermatophilus</taxon>
    </lineage>
</organism>
<proteinExistence type="predicted"/>
<evidence type="ECO:0000313" key="1">
    <source>
        <dbReference type="EMBL" id="SMO73639.1"/>
    </source>
</evidence>
<dbReference type="Pfam" id="PF10604">
    <property type="entry name" value="Polyketide_cyc2"/>
    <property type="match status" value="1"/>
</dbReference>
<dbReference type="InterPro" id="IPR019587">
    <property type="entry name" value="Polyketide_cyclase/dehydratase"/>
</dbReference>
<dbReference type="Proteomes" id="UP000317484">
    <property type="component" value="Unassembled WGS sequence"/>
</dbReference>
<dbReference type="SUPFAM" id="SSF55961">
    <property type="entry name" value="Bet v1-like"/>
    <property type="match status" value="1"/>
</dbReference>
<accession>A0A521DPJ0</accession>
<dbReference type="Gene3D" id="3.30.530.20">
    <property type="match status" value="1"/>
</dbReference>
<evidence type="ECO:0008006" key="3">
    <source>
        <dbReference type="Google" id="ProtNLM"/>
    </source>
</evidence>
<gene>
    <name evidence="1" type="ORF">SAMN06273567_103407</name>
</gene>
<dbReference type="CDD" id="cd07822">
    <property type="entry name" value="SRPBCC_4"/>
    <property type="match status" value="1"/>
</dbReference>
<dbReference type="PANTHER" id="PTHR36166:SF1">
    <property type="entry name" value="SRPBCC DOMAIN-CONTAINING PROTEIN"/>
    <property type="match status" value="1"/>
</dbReference>
<dbReference type="PANTHER" id="PTHR36166">
    <property type="entry name" value="CHROMOSOME 9, WHOLE GENOME SHOTGUN SEQUENCE"/>
    <property type="match status" value="1"/>
</dbReference>
<dbReference type="InterPro" id="IPR023393">
    <property type="entry name" value="START-like_dom_sf"/>
</dbReference>
<protein>
    <recommendedName>
        <fullName evidence="3">Polyketide cyclase / dehydrase and lipid transport</fullName>
    </recommendedName>
</protein>
<evidence type="ECO:0000313" key="2">
    <source>
        <dbReference type="Proteomes" id="UP000317484"/>
    </source>
</evidence>
<name>A0A521DPJ0_9ACTN</name>
<sequence length="168" mass="18485">MPGLTLVRVGGTSDRPGEPAMAKHLSAEIDIAAPPERVWADLTDLRAYPEWNPFIVRAEGDVVRGARLSLRMQPVGGRALTLRPRLLAADPPRELRWLGRLVLPGLMDAEHAFRLEPSGAGTRLVQEETFRGVLVPVVARSLDRGTLPAFEAMNRALRERVERSLAQG</sequence>
<dbReference type="AlphaFoldDB" id="A0A521DPJ0"/>
<reference evidence="1 2" key="1">
    <citation type="submission" date="2017-05" db="EMBL/GenBank/DDBJ databases">
        <authorList>
            <person name="Varghese N."/>
            <person name="Submissions S."/>
        </authorList>
    </citation>
    <scope>NUCLEOTIDE SEQUENCE [LARGE SCALE GENOMIC DNA]</scope>
    <source>
        <strain evidence="1 2">DSM 46834</strain>
    </source>
</reference>
<keyword evidence="2" id="KW-1185">Reference proteome</keyword>